<feature type="transmembrane region" description="Helical" evidence="13">
    <location>
        <begin position="296"/>
        <end position="321"/>
    </location>
</feature>
<dbReference type="Pfam" id="PF03387">
    <property type="entry name" value="Herpes_UL46"/>
    <property type="match status" value="1"/>
</dbReference>
<evidence type="ECO:0000256" key="5">
    <source>
        <dbReference type="ARBA" id="ARBA00022580"/>
    </source>
</evidence>
<feature type="region of interest" description="Disordered" evidence="12">
    <location>
        <begin position="1"/>
        <end position="31"/>
    </location>
</feature>
<organism evidence="14">
    <name type="scientific">Human herpesvirus 3</name>
    <name type="common">HHV-3</name>
    <name type="synonym">Varicella-zoster virus</name>
    <dbReference type="NCBI Taxonomy" id="10335"/>
    <lineage>
        <taxon>Viruses</taxon>
        <taxon>Duplodnaviria</taxon>
        <taxon>Heunggongvirae</taxon>
        <taxon>Peploviricota</taxon>
        <taxon>Herviviricetes</taxon>
        <taxon>Herpesvirales</taxon>
        <taxon>Orthoherpesviridae</taxon>
        <taxon>Alphaherpesvirinae</taxon>
        <taxon>Varicellovirus</taxon>
        <taxon>Varicellovirus humanalpha3</taxon>
    </lineage>
</organism>
<keyword evidence="13" id="KW-1133">Transmembrane helix</keyword>
<dbReference type="InterPro" id="IPR005051">
    <property type="entry name" value="Herpes_UL46"/>
</dbReference>
<feature type="transmembrane region" description="Helical" evidence="13">
    <location>
        <begin position="333"/>
        <end position="352"/>
    </location>
</feature>
<evidence type="ECO:0000256" key="3">
    <source>
        <dbReference type="ARBA" id="ARBA00010332"/>
    </source>
</evidence>
<evidence type="ECO:0000256" key="13">
    <source>
        <dbReference type="SAM" id="Phobius"/>
    </source>
</evidence>
<feature type="region of interest" description="Disordered" evidence="12">
    <location>
        <begin position="605"/>
        <end position="640"/>
    </location>
</feature>
<evidence type="ECO:0000256" key="2">
    <source>
        <dbReference type="ARBA" id="ARBA00004551"/>
    </source>
</evidence>
<evidence type="ECO:0000256" key="12">
    <source>
        <dbReference type="SAM" id="MobiDB-lite"/>
    </source>
</evidence>
<comment type="similarity">
    <text evidence="3">Belongs to the herpesviridae HHV-1 VP11/12 protein family.</text>
</comment>
<evidence type="ECO:0000256" key="7">
    <source>
        <dbReference type="ARBA" id="ARBA00022870"/>
    </source>
</evidence>
<gene>
    <name evidence="14" type="primary">ORF12</name>
</gene>
<evidence type="ECO:0000256" key="10">
    <source>
        <dbReference type="ARBA" id="ARBA00023163"/>
    </source>
</evidence>
<evidence type="ECO:0000256" key="4">
    <source>
        <dbReference type="ARBA" id="ARBA00016652"/>
    </source>
</evidence>
<keyword evidence="9 13" id="KW-0472">Membrane</keyword>
<organismHost>
    <name type="scientific">Homo sapiens</name>
    <name type="common">Human</name>
    <dbReference type="NCBI Taxonomy" id="9606"/>
</organismHost>
<feature type="compositionally biased region" description="Basic and acidic residues" evidence="12">
    <location>
        <begin position="10"/>
        <end position="19"/>
    </location>
</feature>
<evidence type="ECO:0000313" key="15">
    <source>
        <dbReference type="EMBL" id="AKG57103.1"/>
    </source>
</evidence>
<sequence length="661" mass="74287">MFSRFARSFSSDDRTRKSYDGSYQSFNAGERDLPTPTRDWCSISQRITSERVRDGCLIPTPGEALETAVKALSEKTDSLTSPVLQSTERHSVLLGLHHNNVPESLVVSCMSNDVHDGFMQRYMETIQRCLDDLKLSGDGLWWVYENTYWQYLKYTTGAEVPVTSEKVNKKSKSTVLLFSSVVANKPISRHPFKSKVINSDYRGICQELREALGAVQKYMYFMRPDDPTNPSPDTRIRVQEIAAYTATGYGWMLWFLDVVDARVCRHLKLQFRRIRGPRASVIPDDLLRRHLKTGPAVSAGTGVAFILAATTASALTALLRISVLWRKEEWRDGLNGTAAAIVAAVELITLLHHHFQYLINMMLIGYACWGDGGLNDPYILKALRAQGRFLYFAGQLVRTMSTHSWVVLETSTHMWFSRAVAQSILAHGGKPTKYYAQVLATSKRYTPLHLRRISEPSSVSDQPYIRFNRLGSPIGTGIGNLECVCLTGNYLSDDVNASSHVINTEAPLNSIAPDTNRQRTSRVLVRPDTGLDVTVRKNHCLDIGHTDGSPVDPTYPDHYTRIKAEYEGPVRDESNTMFDQRSDLRHIETQASLNDHVYENIPPKEVGFNSSSDPDVDSLNGYTSGDMHTDDDLSPDFIPNDVPVRCKTTVTFRKNTPKSHH</sequence>
<comment type="subcellular location">
    <subcellularLocation>
        <location evidence="2">Host membrane</location>
    </subcellularLocation>
    <subcellularLocation>
        <location evidence="1">Virion tegument</location>
    </subcellularLocation>
</comment>
<keyword evidence="8" id="KW-0805">Transcription regulation</keyword>
<accession>A0A0F7GIS7</accession>
<evidence type="ECO:0000256" key="9">
    <source>
        <dbReference type="ARBA" id="ARBA00023136"/>
    </source>
</evidence>
<proteinExistence type="inferred from homology"/>
<dbReference type="EMBL" id="KP771891">
    <property type="protein sequence ID" value="AKG56227.1"/>
    <property type="molecule type" value="Genomic_DNA"/>
</dbReference>
<reference evidence="14" key="1">
    <citation type="journal article" date="2015" name="J. Virol.">
        <title>Recombination of Globally Circulating Varicella-Zoster Virus.</title>
        <authorList>
            <person name="Norberg P."/>
            <person name="Depledge D.P."/>
            <person name="Kundu S."/>
            <person name="Atkinson C."/>
            <person name="Brown J."/>
            <person name="Haque T."/>
            <person name="Hussaini Y."/>
            <person name="MacMahon E."/>
            <person name="Molyneaux P."/>
            <person name="Papaevangelou V."/>
            <person name="Sengupta N."/>
            <person name="Koay E.S."/>
            <person name="Tang J.W."/>
            <person name="Underhill G.S."/>
            <person name="Grahn A."/>
            <person name="Studahl M."/>
            <person name="Breuer J."/>
            <person name="Bergstrom T."/>
        </authorList>
    </citation>
    <scope>NUCLEOTIDE SEQUENCE</scope>
    <source>
        <strain evidence="14">DE10-1515</strain>
        <strain evidence="15">KV8-1390</strain>
    </source>
</reference>
<protein>
    <recommendedName>
        <fullName evidence="4">Tegument protein UL46 homolog</fullName>
    </recommendedName>
    <alternativeName>
        <fullName evidence="11">Tegument protein VP11/12 homolog</fullName>
    </alternativeName>
</protein>
<keyword evidence="7" id="KW-1043">Host membrane</keyword>
<dbReference type="GO" id="GO:0006355">
    <property type="term" value="P:regulation of DNA-templated transcription"/>
    <property type="evidence" value="ECO:0007669"/>
    <property type="project" value="InterPro"/>
</dbReference>
<dbReference type="GO" id="GO:0019033">
    <property type="term" value="C:viral tegument"/>
    <property type="evidence" value="ECO:0007669"/>
    <property type="project" value="UniProtKB-SubCell"/>
</dbReference>
<keyword evidence="5" id="KW-0920">Virion tegument</keyword>
<evidence type="ECO:0000256" key="11">
    <source>
        <dbReference type="ARBA" id="ARBA00033280"/>
    </source>
</evidence>
<keyword evidence="10" id="KW-0804">Transcription</keyword>
<evidence type="ECO:0000313" key="14">
    <source>
        <dbReference type="EMBL" id="AKG56227.1"/>
    </source>
</evidence>
<evidence type="ECO:0000256" key="1">
    <source>
        <dbReference type="ARBA" id="ARBA00004535"/>
    </source>
</evidence>
<keyword evidence="13" id="KW-0812">Transmembrane</keyword>
<name>A0A0F7GIS7_HHV3</name>
<dbReference type="GO" id="GO:0033644">
    <property type="term" value="C:host cell membrane"/>
    <property type="evidence" value="ECO:0007669"/>
    <property type="project" value="UniProtKB-SubCell"/>
</dbReference>
<dbReference type="EMBL" id="KP771903">
    <property type="protein sequence ID" value="AKG57103.1"/>
    <property type="molecule type" value="Genomic_DNA"/>
</dbReference>
<evidence type="ECO:0000256" key="8">
    <source>
        <dbReference type="ARBA" id="ARBA00023015"/>
    </source>
</evidence>
<evidence type="ECO:0000256" key="6">
    <source>
        <dbReference type="ARBA" id="ARBA00022844"/>
    </source>
</evidence>
<keyword evidence="6" id="KW-0946">Virion</keyword>